<evidence type="ECO:0000256" key="13">
    <source>
        <dbReference type="ARBA" id="ARBA00048173"/>
    </source>
</evidence>
<dbReference type="InterPro" id="IPR039537">
    <property type="entry name" value="Retrotran_Ty1/copia-like"/>
</dbReference>
<dbReference type="GO" id="GO:0003723">
    <property type="term" value="F:RNA binding"/>
    <property type="evidence" value="ECO:0007669"/>
    <property type="project" value="UniProtKB-KW"/>
</dbReference>
<evidence type="ECO:0000256" key="9">
    <source>
        <dbReference type="ARBA" id="ARBA00022908"/>
    </source>
</evidence>
<comment type="catalytic activity">
    <reaction evidence="13">
        <text>DNA(n) + a 2'-deoxyribonucleoside 5'-triphosphate = DNA(n+1) + diphosphate</text>
        <dbReference type="Rhea" id="RHEA:22508"/>
        <dbReference type="Rhea" id="RHEA-COMP:17339"/>
        <dbReference type="Rhea" id="RHEA-COMP:17340"/>
        <dbReference type="ChEBI" id="CHEBI:33019"/>
        <dbReference type="ChEBI" id="CHEBI:61560"/>
        <dbReference type="ChEBI" id="CHEBI:173112"/>
        <dbReference type="EC" id="2.7.7.49"/>
    </reaction>
</comment>
<dbReference type="InterPro" id="IPR012337">
    <property type="entry name" value="RNaseH-like_sf"/>
</dbReference>
<protein>
    <recommendedName>
        <fullName evidence="15">Integrase catalytic domain-containing protein</fullName>
    </recommendedName>
</protein>
<dbReference type="GO" id="GO:0015074">
    <property type="term" value="P:DNA integration"/>
    <property type="evidence" value="ECO:0007669"/>
    <property type="project" value="UniProtKB-KW"/>
</dbReference>
<dbReference type="SUPFAM" id="SSF53098">
    <property type="entry name" value="Ribonuclease H-like"/>
    <property type="match status" value="1"/>
</dbReference>
<evidence type="ECO:0000256" key="4">
    <source>
        <dbReference type="ARBA" id="ARBA00022723"/>
    </source>
</evidence>
<dbReference type="PROSITE" id="PS50994">
    <property type="entry name" value="INTEGRASE"/>
    <property type="match status" value="1"/>
</dbReference>
<dbReference type="Proteomes" id="UP000765509">
    <property type="component" value="Unassembled WGS sequence"/>
</dbReference>
<keyword evidence="9" id="KW-0229">DNA integration</keyword>
<dbReference type="GO" id="GO:0046872">
    <property type="term" value="F:metal ion binding"/>
    <property type="evidence" value="ECO:0007669"/>
    <property type="project" value="UniProtKB-KW"/>
</dbReference>
<evidence type="ECO:0000256" key="5">
    <source>
        <dbReference type="ARBA" id="ARBA00022759"/>
    </source>
</evidence>
<dbReference type="InterPro" id="IPR025724">
    <property type="entry name" value="GAG-pre-integrase_dom"/>
</dbReference>
<evidence type="ECO:0000256" key="3">
    <source>
        <dbReference type="ARBA" id="ARBA00022722"/>
    </source>
</evidence>
<comment type="caution">
    <text evidence="16">The sequence shown here is derived from an EMBL/GenBank/DDBJ whole genome shotgun (WGS) entry which is preliminary data.</text>
</comment>
<reference evidence="16" key="1">
    <citation type="submission" date="2021-03" db="EMBL/GenBank/DDBJ databases">
        <title>Draft genome sequence of rust myrtle Austropuccinia psidii MF-1, a brazilian biotype.</title>
        <authorList>
            <person name="Quecine M.C."/>
            <person name="Pachon D.M.R."/>
            <person name="Bonatelli M.L."/>
            <person name="Correr F.H."/>
            <person name="Franceschini L.M."/>
            <person name="Leite T.F."/>
            <person name="Margarido G.R.A."/>
            <person name="Almeida C.A."/>
            <person name="Ferrarezi J.A."/>
            <person name="Labate C.A."/>
        </authorList>
    </citation>
    <scope>NUCLEOTIDE SEQUENCE</scope>
    <source>
        <strain evidence="16">MF-1</strain>
    </source>
</reference>
<comment type="catalytic activity">
    <reaction evidence="14">
        <text>DNA(n) + a 2'-deoxyribonucleoside 5'-triphosphate = DNA(n+1) + diphosphate</text>
        <dbReference type="Rhea" id="RHEA:22508"/>
        <dbReference type="Rhea" id="RHEA-COMP:17339"/>
        <dbReference type="Rhea" id="RHEA-COMP:17340"/>
        <dbReference type="ChEBI" id="CHEBI:33019"/>
        <dbReference type="ChEBI" id="CHEBI:61560"/>
        <dbReference type="ChEBI" id="CHEBI:173112"/>
        <dbReference type="EC" id="2.7.7.7"/>
    </reaction>
</comment>
<dbReference type="Pfam" id="PF13976">
    <property type="entry name" value="gag_pre-integrs"/>
    <property type="match status" value="1"/>
</dbReference>
<keyword evidence="12" id="KW-0233">DNA recombination</keyword>
<keyword evidence="3" id="KW-0540">Nuclease</keyword>
<dbReference type="InterPro" id="IPR036397">
    <property type="entry name" value="RNaseH_sf"/>
</dbReference>
<dbReference type="GO" id="GO:0004519">
    <property type="term" value="F:endonuclease activity"/>
    <property type="evidence" value="ECO:0007669"/>
    <property type="project" value="UniProtKB-KW"/>
</dbReference>
<dbReference type="GO" id="GO:0016787">
    <property type="term" value="F:hydrolase activity"/>
    <property type="evidence" value="ECO:0007669"/>
    <property type="project" value="UniProtKB-KW"/>
</dbReference>
<dbReference type="GO" id="GO:0003887">
    <property type="term" value="F:DNA-directed DNA polymerase activity"/>
    <property type="evidence" value="ECO:0007669"/>
    <property type="project" value="UniProtKB-KW"/>
</dbReference>
<evidence type="ECO:0000256" key="12">
    <source>
        <dbReference type="ARBA" id="ARBA00023172"/>
    </source>
</evidence>
<evidence type="ECO:0000256" key="14">
    <source>
        <dbReference type="ARBA" id="ARBA00049244"/>
    </source>
</evidence>
<feature type="domain" description="Integrase catalytic" evidence="15">
    <location>
        <begin position="50"/>
        <end position="164"/>
    </location>
</feature>
<keyword evidence="10" id="KW-0695">RNA-directed DNA polymerase</keyword>
<proteinExistence type="predicted"/>
<evidence type="ECO:0000256" key="8">
    <source>
        <dbReference type="ARBA" id="ARBA00022884"/>
    </source>
</evidence>
<keyword evidence="8" id="KW-0694">RNA-binding</keyword>
<dbReference type="GO" id="GO:0005634">
    <property type="term" value="C:nucleus"/>
    <property type="evidence" value="ECO:0007669"/>
    <property type="project" value="UniProtKB-ARBA"/>
</dbReference>
<organism evidence="16 17">
    <name type="scientific">Austropuccinia psidii MF-1</name>
    <dbReference type="NCBI Taxonomy" id="1389203"/>
    <lineage>
        <taxon>Eukaryota</taxon>
        <taxon>Fungi</taxon>
        <taxon>Dikarya</taxon>
        <taxon>Basidiomycota</taxon>
        <taxon>Pucciniomycotina</taxon>
        <taxon>Pucciniomycetes</taxon>
        <taxon>Pucciniales</taxon>
        <taxon>Sphaerophragmiaceae</taxon>
        <taxon>Austropuccinia</taxon>
    </lineage>
</organism>
<dbReference type="AlphaFoldDB" id="A0A9Q3E129"/>
<keyword evidence="4" id="KW-0479">Metal-binding</keyword>
<dbReference type="GO" id="GO:0032196">
    <property type="term" value="P:transposition"/>
    <property type="evidence" value="ECO:0007669"/>
    <property type="project" value="UniProtKB-KW"/>
</dbReference>
<dbReference type="Gene3D" id="3.30.420.10">
    <property type="entry name" value="Ribonuclease H-like superfamily/Ribonuclease H"/>
    <property type="match status" value="1"/>
</dbReference>
<evidence type="ECO:0000256" key="10">
    <source>
        <dbReference type="ARBA" id="ARBA00022918"/>
    </source>
</evidence>
<evidence type="ECO:0000256" key="6">
    <source>
        <dbReference type="ARBA" id="ARBA00022801"/>
    </source>
</evidence>
<sequence length="164" mass="18656">MVIDYNPPQSNLTTSYIWHQRLGHPSNKVLKTLGLPPLNDPCHTCMSGKSMLLPFSGQFDKVNQLLECVHLDLVGPISPPSVAGYKYFLTIVNQFSSFKTVRFLKTKENCYNEFVNWKTFAENLHEKKIKRVISDKGGEFENKSFKMLALKCGFTHDRSPTATP</sequence>
<evidence type="ECO:0000256" key="2">
    <source>
        <dbReference type="ARBA" id="ARBA00022695"/>
    </source>
</evidence>
<evidence type="ECO:0000256" key="11">
    <source>
        <dbReference type="ARBA" id="ARBA00022932"/>
    </source>
</evidence>
<dbReference type="GO" id="GO:0003964">
    <property type="term" value="F:RNA-directed DNA polymerase activity"/>
    <property type="evidence" value="ECO:0007669"/>
    <property type="project" value="UniProtKB-KW"/>
</dbReference>
<keyword evidence="7" id="KW-0460">Magnesium</keyword>
<dbReference type="OrthoDB" id="7691805at2759"/>
<evidence type="ECO:0000256" key="1">
    <source>
        <dbReference type="ARBA" id="ARBA00022578"/>
    </source>
</evidence>
<keyword evidence="11" id="KW-0239">DNA-directed DNA polymerase</keyword>
<keyword evidence="5" id="KW-0255">Endonuclease</keyword>
<keyword evidence="6" id="KW-0378">Hydrolase</keyword>
<keyword evidence="2" id="KW-0548">Nucleotidyltransferase</keyword>
<name>A0A9Q3E129_9BASI</name>
<dbReference type="PANTHER" id="PTHR42648">
    <property type="entry name" value="TRANSPOSASE, PUTATIVE-RELATED"/>
    <property type="match status" value="1"/>
</dbReference>
<dbReference type="GO" id="GO:0006310">
    <property type="term" value="P:DNA recombination"/>
    <property type="evidence" value="ECO:0007669"/>
    <property type="project" value="UniProtKB-KW"/>
</dbReference>
<gene>
    <name evidence="16" type="ORF">O181_051518</name>
</gene>
<evidence type="ECO:0000313" key="17">
    <source>
        <dbReference type="Proteomes" id="UP000765509"/>
    </source>
</evidence>
<accession>A0A9Q3E129</accession>
<keyword evidence="1" id="KW-0815">Transposition</keyword>
<keyword evidence="17" id="KW-1185">Reference proteome</keyword>
<dbReference type="InterPro" id="IPR001584">
    <property type="entry name" value="Integrase_cat-core"/>
</dbReference>
<keyword evidence="11" id="KW-0808">Transferase</keyword>
<evidence type="ECO:0000313" key="16">
    <source>
        <dbReference type="EMBL" id="MBW0511803.1"/>
    </source>
</evidence>
<evidence type="ECO:0000256" key="7">
    <source>
        <dbReference type="ARBA" id="ARBA00022842"/>
    </source>
</evidence>
<dbReference type="PANTHER" id="PTHR42648:SF11">
    <property type="entry name" value="TRANSPOSON TY4-P GAG-POL POLYPROTEIN"/>
    <property type="match status" value="1"/>
</dbReference>
<evidence type="ECO:0000259" key="15">
    <source>
        <dbReference type="PROSITE" id="PS50994"/>
    </source>
</evidence>
<dbReference type="EMBL" id="AVOT02022386">
    <property type="protein sequence ID" value="MBW0511803.1"/>
    <property type="molecule type" value="Genomic_DNA"/>
</dbReference>